<dbReference type="AlphaFoldDB" id="A0AA97PAP5"/>
<feature type="region of interest" description="Disordered" evidence="1">
    <location>
        <begin position="188"/>
        <end position="375"/>
    </location>
</feature>
<dbReference type="EMBL" id="JH793416">
    <property type="protein sequence ID" value="ELQ45048.1"/>
    <property type="molecule type" value="Genomic_DNA"/>
</dbReference>
<proteinExistence type="predicted"/>
<feature type="compositionally biased region" description="Basic and acidic residues" evidence="1">
    <location>
        <begin position="356"/>
        <end position="375"/>
    </location>
</feature>
<protein>
    <submittedName>
        <fullName evidence="2">Uncharacterized protein</fullName>
    </submittedName>
</protein>
<accession>A0AA97PAP5</accession>
<evidence type="ECO:0000313" key="2">
    <source>
        <dbReference type="EMBL" id="ELQ45048.1"/>
    </source>
</evidence>
<name>A0AA97PAP5_PYRO3</name>
<sequence length="419" mass="47781">MLFPRPQRYSKTLADIKLQIARQCTANTARRREITLHKLANGAGGFVVINHCISAQPITARYLGTTLLAAVDGPIKARGTEYQTRQPPMRFWMHASGKRLCCRLANKKLSCCSRIQLEIFLCSVNVPSLVPVGVGGADLGSDLRHPTQTPNGDRDQLSWATYHDSPWSPRRAAISYLARFISNLPGTSHSRLRAPYPSSSPPSTMSAHPYHRHPEPRGRELSRRPSASDEDSFFSESSSIVGKHNHHRPRSHHRDPPRGRRAESSRHRADDDEHYLPHHDRHHYYGHHGHQDHHERRQNDDRRSSPDSGSGAVVRREELYAVQHIPRDSSVASSTARTCVYDHRDPRDRSHRSRRYRDYDDDRSPSDEKRHQRERSRFDPRVILATLLFAATAALCYKEISSGGKKRGGRRRNHRGRPG</sequence>
<organism evidence="2">
    <name type="scientific">Pyricularia oryzae (strain Y34)</name>
    <name type="common">Rice blast fungus</name>
    <name type="synonym">Magnaporthe oryzae</name>
    <dbReference type="NCBI Taxonomy" id="1143189"/>
    <lineage>
        <taxon>Eukaryota</taxon>
        <taxon>Fungi</taxon>
        <taxon>Dikarya</taxon>
        <taxon>Ascomycota</taxon>
        <taxon>Pezizomycotina</taxon>
        <taxon>Sordariomycetes</taxon>
        <taxon>Sordariomycetidae</taxon>
        <taxon>Magnaporthales</taxon>
        <taxon>Pyriculariaceae</taxon>
        <taxon>Pyricularia</taxon>
    </lineage>
</organism>
<dbReference type="Proteomes" id="UP000011086">
    <property type="component" value="Unassembled WGS sequence"/>
</dbReference>
<evidence type="ECO:0000256" key="1">
    <source>
        <dbReference type="SAM" id="MobiDB-lite"/>
    </source>
</evidence>
<feature type="compositionally biased region" description="Basic and acidic residues" evidence="1">
    <location>
        <begin position="212"/>
        <end position="227"/>
    </location>
</feature>
<feature type="compositionally biased region" description="Basic residues" evidence="1">
    <location>
        <begin position="243"/>
        <end position="253"/>
    </location>
</feature>
<reference evidence="2" key="1">
    <citation type="journal article" date="2012" name="PLoS Genet.">
        <title>Comparative analysis of the genomes of two field isolates of the rice blast fungus Magnaporthe oryzae.</title>
        <authorList>
            <person name="Xue M."/>
            <person name="Yang J."/>
            <person name="Li Z."/>
            <person name="Hu S."/>
            <person name="Yao N."/>
            <person name="Dean R.A."/>
            <person name="Zhao W."/>
            <person name="Shen M."/>
            <person name="Zhang H."/>
            <person name="Li C."/>
            <person name="Liu L."/>
            <person name="Cao L."/>
            <person name="Xu X."/>
            <person name="Xing Y."/>
            <person name="Hsiang T."/>
            <person name="Zhang Z."/>
            <person name="Xu J.R."/>
            <person name="Peng Y.L."/>
        </authorList>
    </citation>
    <scope>NUCLEOTIDE SEQUENCE</scope>
    <source>
        <strain evidence="2">Y34</strain>
    </source>
</reference>
<feature type="compositionally biased region" description="Basic and acidic residues" evidence="1">
    <location>
        <begin position="254"/>
        <end position="278"/>
    </location>
</feature>
<feature type="compositionally biased region" description="Basic residues" evidence="1">
    <location>
        <begin position="279"/>
        <end position="291"/>
    </location>
</feature>
<gene>
    <name evidence="2" type="ORF">OOU_Y34scaffold00022g36</name>
</gene>
<feature type="compositionally biased region" description="Basic and acidic residues" evidence="1">
    <location>
        <begin position="292"/>
        <end position="305"/>
    </location>
</feature>